<accession>A0A8S1VT77</accession>
<proteinExistence type="predicted"/>
<dbReference type="Proteomes" id="UP000689195">
    <property type="component" value="Unassembled WGS sequence"/>
</dbReference>
<evidence type="ECO:0000313" key="3">
    <source>
        <dbReference type="Proteomes" id="UP000689195"/>
    </source>
</evidence>
<dbReference type="EMBL" id="CAJJDO010000073">
    <property type="protein sequence ID" value="CAD8179927.1"/>
    <property type="molecule type" value="Genomic_DNA"/>
</dbReference>
<protein>
    <submittedName>
        <fullName evidence="2">Uncharacterized protein</fullName>
    </submittedName>
</protein>
<sequence length="107" mass="13058">MIIILLIFWQNLILHCLSKEFEQHYYFTIIIQKADPRYLEFALIVARALKLRIYSHFKGDHLMQKYFVEILNLFDLIEWQQFFCFLILIPSSSNIYLIFQIETLHNI</sequence>
<feature type="signal peptide" evidence="1">
    <location>
        <begin position="1"/>
        <end position="18"/>
    </location>
</feature>
<feature type="chain" id="PRO_5035746157" evidence="1">
    <location>
        <begin position="19"/>
        <end position="107"/>
    </location>
</feature>
<reference evidence="2" key="1">
    <citation type="submission" date="2021-01" db="EMBL/GenBank/DDBJ databases">
        <authorList>
            <consortium name="Genoscope - CEA"/>
            <person name="William W."/>
        </authorList>
    </citation>
    <scope>NUCLEOTIDE SEQUENCE</scope>
</reference>
<organism evidence="2 3">
    <name type="scientific">Paramecium pentaurelia</name>
    <dbReference type="NCBI Taxonomy" id="43138"/>
    <lineage>
        <taxon>Eukaryota</taxon>
        <taxon>Sar</taxon>
        <taxon>Alveolata</taxon>
        <taxon>Ciliophora</taxon>
        <taxon>Intramacronucleata</taxon>
        <taxon>Oligohymenophorea</taxon>
        <taxon>Peniculida</taxon>
        <taxon>Parameciidae</taxon>
        <taxon>Paramecium</taxon>
    </lineage>
</organism>
<dbReference type="AlphaFoldDB" id="A0A8S1VT77"/>
<evidence type="ECO:0000313" key="2">
    <source>
        <dbReference type="EMBL" id="CAD8179927.1"/>
    </source>
</evidence>
<gene>
    <name evidence="2" type="ORF">PPENT_87.1.T0730066</name>
</gene>
<keyword evidence="3" id="KW-1185">Reference proteome</keyword>
<name>A0A8S1VT77_9CILI</name>
<keyword evidence="1" id="KW-0732">Signal</keyword>
<evidence type="ECO:0000256" key="1">
    <source>
        <dbReference type="SAM" id="SignalP"/>
    </source>
</evidence>
<comment type="caution">
    <text evidence="2">The sequence shown here is derived from an EMBL/GenBank/DDBJ whole genome shotgun (WGS) entry which is preliminary data.</text>
</comment>